<proteinExistence type="predicted"/>
<reference evidence="1 2" key="1">
    <citation type="submission" date="2018-11" db="EMBL/GenBank/DDBJ databases">
        <authorList>
            <consortium name="Pathogen Informatics"/>
        </authorList>
    </citation>
    <scope>NUCLEOTIDE SEQUENCE [LARGE SCALE GENOMIC DNA]</scope>
</reference>
<sequence length="80" mass="9403">MVPTRLLWKGGDSHSGIHLYRSDTSETVPWKELSKLFFSSTVDEFIFLTISPTVDRLQKYLDEIKRLSLLRVFPKRSFKI</sequence>
<accession>A0A3P8HHB3</accession>
<keyword evidence="2" id="KW-1185">Reference proteome</keyword>
<reference evidence="3" key="2">
    <citation type="submission" date="2019-09" db="UniProtKB">
        <authorList>
            <consortium name="WormBaseParasite"/>
        </authorList>
    </citation>
    <scope>IDENTIFICATION</scope>
</reference>
<dbReference type="Proteomes" id="UP000050761">
    <property type="component" value="Unassembled WGS sequence"/>
</dbReference>
<dbReference type="EMBL" id="UZAH01036484">
    <property type="protein sequence ID" value="VDP45733.1"/>
    <property type="molecule type" value="Genomic_DNA"/>
</dbReference>
<dbReference type="WBParaSite" id="HPBE_0002454101-mRNA-1">
    <property type="protein sequence ID" value="HPBE_0002454101-mRNA-1"/>
    <property type="gene ID" value="HPBE_0002454101"/>
</dbReference>
<name>A0A183GPC1_HELPZ</name>
<dbReference type="AlphaFoldDB" id="A0A183GPC1"/>
<accession>A0A183GPC1</accession>
<dbReference type="OrthoDB" id="47475at2759"/>
<protein>
    <submittedName>
        <fullName evidence="1 3">Uncharacterized protein</fullName>
    </submittedName>
</protein>
<evidence type="ECO:0000313" key="1">
    <source>
        <dbReference type="EMBL" id="VDP45733.1"/>
    </source>
</evidence>
<evidence type="ECO:0000313" key="2">
    <source>
        <dbReference type="Proteomes" id="UP000050761"/>
    </source>
</evidence>
<organism evidence="2 3">
    <name type="scientific">Heligmosomoides polygyrus</name>
    <name type="common">Parasitic roundworm</name>
    <dbReference type="NCBI Taxonomy" id="6339"/>
    <lineage>
        <taxon>Eukaryota</taxon>
        <taxon>Metazoa</taxon>
        <taxon>Ecdysozoa</taxon>
        <taxon>Nematoda</taxon>
        <taxon>Chromadorea</taxon>
        <taxon>Rhabditida</taxon>
        <taxon>Rhabditina</taxon>
        <taxon>Rhabditomorpha</taxon>
        <taxon>Strongyloidea</taxon>
        <taxon>Heligmosomidae</taxon>
        <taxon>Heligmosomoides</taxon>
    </lineage>
</organism>
<gene>
    <name evidence="1" type="ORF">HPBE_LOCUS24540</name>
</gene>
<evidence type="ECO:0000313" key="3">
    <source>
        <dbReference type="WBParaSite" id="HPBE_0002454101-mRNA-1"/>
    </source>
</evidence>